<evidence type="ECO:0000256" key="2">
    <source>
        <dbReference type="ARBA" id="ARBA00022475"/>
    </source>
</evidence>
<dbReference type="InterPro" id="IPR012556">
    <property type="entry name" value="Entericidin"/>
</dbReference>
<keyword evidence="5" id="KW-0564">Palmitate</keyword>
<dbReference type="Proteomes" id="UP000294887">
    <property type="component" value="Unassembled WGS sequence"/>
</dbReference>
<proteinExistence type="inferred from homology"/>
<gene>
    <name evidence="7" type="ORF">EV695_0738</name>
</gene>
<reference evidence="7 8" key="1">
    <citation type="submission" date="2019-03" db="EMBL/GenBank/DDBJ databases">
        <title>Genomic Encyclopedia of Type Strains, Phase IV (KMG-IV): sequencing the most valuable type-strain genomes for metagenomic binning, comparative biology and taxonomic classification.</title>
        <authorList>
            <person name="Goeker M."/>
        </authorList>
    </citation>
    <scope>NUCLEOTIDE SEQUENCE [LARGE SCALE GENOMIC DNA]</scope>
    <source>
        <strain evidence="7 8">DSM 24830</strain>
    </source>
</reference>
<evidence type="ECO:0000256" key="3">
    <source>
        <dbReference type="ARBA" id="ARBA00022729"/>
    </source>
</evidence>
<dbReference type="Pfam" id="PF08085">
    <property type="entry name" value="Entericidin"/>
    <property type="match status" value="1"/>
</dbReference>
<evidence type="ECO:0000313" key="7">
    <source>
        <dbReference type="EMBL" id="TCJ88878.1"/>
    </source>
</evidence>
<sequence length="49" mass="5123">MKKLLVVTLITAFGLFTLNGCSTIAGAGKDIQDVGGAITDKAERAKKKE</sequence>
<evidence type="ECO:0000256" key="6">
    <source>
        <dbReference type="ARBA" id="ARBA00023288"/>
    </source>
</evidence>
<protein>
    <submittedName>
        <fullName evidence="7">Putative small secreted protein</fullName>
    </submittedName>
</protein>
<dbReference type="OrthoDB" id="9181810at2"/>
<dbReference type="RefSeq" id="WP_131904550.1">
    <property type="nucleotide sequence ID" value="NZ_BAAAFU010000008.1"/>
</dbReference>
<keyword evidence="2" id="KW-1003">Cell membrane</keyword>
<evidence type="ECO:0000313" key="8">
    <source>
        <dbReference type="Proteomes" id="UP000294887"/>
    </source>
</evidence>
<dbReference type="GO" id="GO:0009636">
    <property type="term" value="P:response to toxic substance"/>
    <property type="evidence" value="ECO:0007669"/>
    <property type="project" value="InterPro"/>
</dbReference>
<dbReference type="GO" id="GO:0016020">
    <property type="term" value="C:membrane"/>
    <property type="evidence" value="ECO:0007669"/>
    <property type="project" value="InterPro"/>
</dbReference>
<keyword evidence="8" id="KW-1185">Reference proteome</keyword>
<dbReference type="EMBL" id="SMFQ01000002">
    <property type="protein sequence ID" value="TCJ88878.1"/>
    <property type="molecule type" value="Genomic_DNA"/>
</dbReference>
<keyword evidence="4" id="KW-0472">Membrane</keyword>
<keyword evidence="3" id="KW-0732">Signal</keyword>
<evidence type="ECO:0000256" key="5">
    <source>
        <dbReference type="ARBA" id="ARBA00023139"/>
    </source>
</evidence>
<dbReference type="AlphaFoldDB" id="A0A4R1FAD8"/>
<accession>A0A4R1FAD8</accession>
<comment type="caution">
    <text evidence="7">The sequence shown here is derived from an EMBL/GenBank/DDBJ whole genome shotgun (WGS) entry which is preliminary data.</text>
</comment>
<evidence type="ECO:0000256" key="1">
    <source>
        <dbReference type="ARBA" id="ARBA00010296"/>
    </source>
</evidence>
<keyword evidence="6" id="KW-0449">Lipoprotein</keyword>
<name>A0A4R1FAD8_9GAMM</name>
<evidence type="ECO:0000256" key="4">
    <source>
        <dbReference type="ARBA" id="ARBA00023136"/>
    </source>
</evidence>
<organism evidence="7 8">
    <name type="scientific">Cocleimonas flava</name>
    <dbReference type="NCBI Taxonomy" id="634765"/>
    <lineage>
        <taxon>Bacteria</taxon>
        <taxon>Pseudomonadati</taxon>
        <taxon>Pseudomonadota</taxon>
        <taxon>Gammaproteobacteria</taxon>
        <taxon>Thiotrichales</taxon>
        <taxon>Thiotrichaceae</taxon>
        <taxon>Cocleimonas</taxon>
    </lineage>
</organism>
<comment type="similarity">
    <text evidence="1">Belongs to the EcnA/EcnB lipoprotein family.</text>
</comment>